<accession>A0A1Z4GF20</accession>
<organism evidence="2 3">
    <name type="scientific">Anabaenopsis circularis NIES-21</name>
    <dbReference type="NCBI Taxonomy" id="1085406"/>
    <lineage>
        <taxon>Bacteria</taxon>
        <taxon>Bacillati</taxon>
        <taxon>Cyanobacteriota</taxon>
        <taxon>Cyanophyceae</taxon>
        <taxon>Nostocales</taxon>
        <taxon>Nodulariaceae</taxon>
        <taxon>Anabaenopsis</taxon>
    </lineage>
</organism>
<dbReference type="AlphaFoldDB" id="A0A1Z4GF20"/>
<sequence length="273" mass="31117">MFTNPIAKNTLGYRRWVENLYLLPQANSPMFTKTPETSAELAAALLIHYSFDLSGYSATELVNRWQNQYPLDWLHLAVIEALYQGRYKAISVQQIMAFWQRRQQPIYHFNMEFERLICSKFPEILTALTTPALPPAQEDISSENVANVANLATTHSSSAVDDKYQQSYKRTETLSSRVDSQRVKNILASSTLSLPATEVKPRLNSQPMLPSRLPSSNPDKQPKLLTSTVNHPPIDRFTPQTSDRSESFTSKLKAISHEKPQQVSPHRQLEQSW</sequence>
<evidence type="ECO:0000313" key="2">
    <source>
        <dbReference type="EMBL" id="BAY16079.1"/>
    </source>
</evidence>
<evidence type="ECO:0000313" key="3">
    <source>
        <dbReference type="Proteomes" id="UP000218287"/>
    </source>
</evidence>
<gene>
    <name evidence="2" type="ORF">NIES21_19020</name>
</gene>
<protein>
    <submittedName>
        <fullName evidence="2">Uncharacterized protein</fullName>
    </submittedName>
</protein>
<reference evidence="2 3" key="1">
    <citation type="submission" date="2017-06" db="EMBL/GenBank/DDBJ databases">
        <title>Genome sequencing of cyanobaciteial culture collection at National Institute for Environmental Studies (NIES).</title>
        <authorList>
            <person name="Hirose Y."/>
            <person name="Shimura Y."/>
            <person name="Fujisawa T."/>
            <person name="Nakamura Y."/>
            <person name="Kawachi M."/>
        </authorList>
    </citation>
    <scope>NUCLEOTIDE SEQUENCE [LARGE SCALE GENOMIC DNA]</scope>
    <source>
        <strain evidence="2 3">NIES-21</strain>
    </source>
</reference>
<name>A0A1Z4GF20_9CYAN</name>
<keyword evidence="3" id="KW-1185">Reference proteome</keyword>
<proteinExistence type="predicted"/>
<feature type="compositionally biased region" description="Polar residues" evidence="1">
    <location>
        <begin position="261"/>
        <end position="273"/>
    </location>
</feature>
<feature type="region of interest" description="Disordered" evidence="1">
    <location>
        <begin position="197"/>
        <end position="273"/>
    </location>
</feature>
<feature type="compositionally biased region" description="Polar residues" evidence="1">
    <location>
        <begin position="203"/>
        <end position="230"/>
    </location>
</feature>
<dbReference type="EMBL" id="AP018174">
    <property type="protein sequence ID" value="BAY16079.1"/>
    <property type="molecule type" value="Genomic_DNA"/>
</dbReference>
<dbReference type="Proteomes" id="UP000218287">
    <property type="component" value="Chromosome"/>
</dbReference>
<feature type="compositionally biased region" description="Polar residues" evidence="1">
    <location>
        <begin position="238"/>
        <end position="250"/>
    </location>
</feature>
<evidence type="ECO:0000256" key="1">
    <source>
        <dbReference type="SAM" id="MobiDB-lite"/>
    </source>
</evidence>